<comment type="similarity">
    <text evidence="1">Belongs to the 4-hydroxybenzoyl-CoA thioesterase family.</text>
</comment>
<protein>
    <submittedName>
        <fullName evidence="3">Thioesterase</fullName>
    </submittedName>
</protein>
<dbReference type="AlphaFoldDB" id="B6YRP4"/>
<evidence type="ECO:0000313" key="4">
    <source>
        <dbReference type="Proteomes" id="UP000000723"/>
    </source>
</evidence>
<dbReference type="EMBL" id="AP010656">
    <property type="protein sequence ID" value="BAG83866.1"/>
    <property type="molecule type" value="Genomic_DNA"/>
</dbReference>
<dbReference type="Pfam" id="PF13279">
    <property type="entry name" value="4HBT_2"/>
    <property type="match status" value="1"/>
</dbReference>
<gene>
    <name evidence="3" type="ordered locus">CFPG_603</name>
</gene>
<dbReference type="Gene3D" id="3.10.129.10">
    <property type="entry name" value="Hotdog Thioesterase"/>
    <property type="match status" value="1"/>
</dbReference>
<keyword evidence="4" id="KW-1185">Reference proteome</keyword>
<dbReference type="InterPro" id="IPR050563">
    <property type="entry name" value="4-hydroxybenzoyl-CoA_TE"/>
</dbReference>
<evidence type="ECO:0000256" key="2">
    <source>
        <dbReference type="ARBA" id="ARBA00022801"/>
    </source>
</evidence>
<accession>B6YRP4</accession>
<dbReference type="CDD" id="cd00586">
    <property type="entry name" value="4HBT"/>
    <property type="match status" value="1"/>
</dbReference>
<dbReference type="STRING" id="511995.CFPG_603"/>
<dbReference type="RefSeq" id="WP_012573626.1">
    <property type="nucleotide sequence ID" value="NC_011565.1"/>
</dbReference>
<dbReference type="PANTHER" id="PTHR31793">
    <property type="entry name" value="4-HYDROXYBENZOYL-COA THIOESTERASE FAMILY MEMBER"/>
    <property type="match status" value="1"/>
</dbReference>
<sequence>MGKFFEIEMKVRDYECDSQGIVNNANYLHYFENTRHEFLLYIGLSFADAHQKGIDSVITHVELDYKYSLRGDDVFISFLMIERKGAKVIFHQSIRRKIDNKICCKGKIEAVILINGKLSRGNYYDSLMKDYFIK</sequence>
<dbReference type="InterPro" id="IPR006684">
    <property type="entry name" value="YbgC/YbaW"/>
</dbReference>
<dbReference type="SUPFAM" id="SSF54637">
    <property type="entry name" value="Thioesterase/thiol ester dehydrase-isomerase"/>
    <property type="match status" value="1"/>
</dbReference>
<dbReference type="PANTHER" id="PTHR31793:SF27">
    <property type="entry name" value="NOVEL THIOESTERASE SUPERFAMILY DOMAIN AND SAPOSIN A-TYPE DOMAIN CONTAINING PROTEIN (0610012H03RIK)"/>
    <property type="match status" value="1"/>
</dbReference>
<evidence type="ECO:0000313" key="3">
    <source>
        <dbReference type="EMBL" id="BAG83866.1"/>
    </source>
</evidence>
<keyword evidence="2" id="KW-0378">Hydrolase</keyword>
<reference evidence="4" key="1">
    <citation type="journal article" date="2008" name="Science">
        <title>Genome of an endosymbiont coupling N2 fixation to cellulolysis within RT protist cells in termite gut.</title>
        <authorList>
            <person name="Hongoh Y."/>
            <person name="Sharma V.K."/>
            <person name="Prakash T."/>
            <person name="Noda S."/>
            <person name="Toh H."/>
            <person name="Taylor T.D."/>
            <person name="Kudo T."/>
            <person name="Sakaki Y."/>
            <person name="Toyoda A."/>
            <person name="Hattori M."/>
            <person name="Ohkuma M."/>
        </authorList>
    </citation>
    <scope>NUCLEOTIDE SEQUENCE [LARGE SCALE GENOMIC DNA]</scope>
</reference>
<dbReference type="PIRSF" id="PIRSF003230">
    <property type="entry name" value="YbgC"/>
    <property type="match status" value="1"/>
</dbReference>
<dbReference type="GO" id="GO:0047617">
    <property type="term" value="F:fatty acyl-CoA hydrolase activity"/>
    <property type="evidence" value="ECO:0007669"/>
    <property type="project" value="TreeGrafter"/>
</dbReference>
<evidence type="ECO:0000256" key="1">
    <source>
        <dbReference type="ARBA" id="ARBA00005953"/>
    </source>
</evidence>
<dbReference type="Proteomes" id="UP000000723">
    <property type="component" value="Chromosome"/>
</dbReference>
<dbReference type="HOGENOM" id="CLU_101141_7_3_10"/>
<dbReference type="InterPro" id="IPR029069">
    <property type="entry name" value="HotDog_dom_sf"/>
</dbReference>
<proteinExistence type="inferred from homology"/>
<dbReference type="OrthoDB" id="9799036at2"/>
<organism evidence="3 4">
    <name type="scientific">Azobacteroides pseudotrichonymphae genomovar. CFP2</name>
    <dbReference type="NCBI Taxonomy" id="511995"/>
    <lineage>
        <taxon>Bacteria</taxon>
        <taxon>Pseudomonadati</taxon>
        <taxon>Bacteroidota</taxon>
        <taxon>Bacteroidia</taxon>
        <taxon>Bacteroidales</taxon>
        <taxon>Candidatus Azobacteroides</taxon>
    </lineage>
</organism>
<dbReference type="eggNOG" id="COG0824">
    <property type="taxonomic scope" value="Bacteria"/>
</dbReference>
<dbReference type="KEGG" id="aps:CFPG_603"/>
<name>B6YRP4_AZOPC</name>